<evidence type="ECO:0000313" key="8">
    <source>
        <dbReference type="Proteomes" id="UP001447188"/>
    </source>
</evidence>
<dbReference type="PANTHER" id="PTHR43107">
    <property type="entry name" value="LONG-CHAIN FATTY ACID TRANSPORT PROTEIN"/>
    <property type="match status" value="1"/>
</dbReference>
<comment type="similarity">
    <text evidence="1">Belongs to the ATP-dependent AMP-binding enzyme family.</text>
</comment>
<evidence type="ECO:0000259" key="5">
    <source>
        <dbReference type="Pfam" id="PF00501"/>
    </source>
</evidence>
<dbReference type="Gene3D" id="3.40.50.12780">
    <property type="entry name" value="N-terminal domain of ligase-like"/>
    <property type="match status" value="1"/>
</dbReference>
<dbReference type="InterPro" id="IPR025110">
    <property type="entry name" value="AMP-bd_C"/>
</dbReference>
<reference evidence="7 8" key="1">
    <citation type="submission" date="2024-02" db="EMBL/GenBank/DDBJ databases">
        <title>Discinaceae phylogenomics.</title>
        <authorList>
            <person name="Dirks A.C."/>
            <person name="James T.Y."/>
        </authorList>
    </citation>
    <scope>NUCLEOTIDE SEQUENCE [LARGE SCALE GENOMIC DNA]</scope>
    <source>
        <strain evidence="7 8">ACD0624</strain>
    </source>
</reference>
<name>A0ABR3GXP3_9PEZI</name>
<evidence type="ECO:0000313" key="7">
    <source>
        <dbReference type="EMBL" id="KAL0640583.1"/>
    </source>
</evidence>
<keyword evidence="8" id="KW-1185">Reference proteome</keyword>
<protein>
    <submittedName>
        <fullName evidence="7">Long-chain fatty acid transporter fat1</fullName>
    </submittedName>
</protein>
<dbReference type="PROSITE" id="PS00455">
    <property type="entry name" value="AMP_BINDING"/>
    <property type="match status" value="1"/>
</dbReference>
<accession>A0ABR3GXP3</accession>
<dbReference type="SUPFAM" id="SSF56801">
    <property type="entry name" value="Acetyl-CoA synthetase-like"/>
    <property type="match status" value="1"/>
</dbReference>
<feature type="domain" description="AMP-binding enzyme C-terminal" evidence="6">
    <location>
        <begin position="508"/>
        <end position="582"/>
    </location>
</feature>
<keyword evidence="4" id="KW-0067">ATP-binding</keyword>
<dbReference type="InterPro" id="IPR045851">
    <property type="entry name" value="AMP-bd_C_sf"/>
</dbReference>
<evidence type="ECO:0000256" key="4">
    <source>
        <dbReference type="ARBA" id="ARBA00022840"/>
    </source>
</evidence>
<dbReference type="Gene3D" id="3.30.300.30">
    <property type="match status" value="1"/>
</dbReference>
<dbReference type="Pfam" id="PF00501">
    <property type="entry name" value="AMP-binding"/>
    <property type="match status" value="1"/>
</dbReference>
<dbReference type="PANTHER" id="PTHR43107:SF15">
    <property type="entry name" value="FATTY ACID TRANSPORT PROTEIN 3, ISOFORM A"/>
    <property type="match status" value="1"/>
</dbReference>
<organism evidence="7 8">
    <name type="scientific">Discina gigas</name>
    <dbReference type="NCBI Taxonomy" id="1032678"/>
    <lineage>
        <taxon>Eukaryota</taxon>
        <taxon>Fungi</taxon>
        <taxon>Dikarya</taxon>
        <taxon>Ascomycota</taxon>
        <taxon>Pezizomycotina</taxon>
        <taxon>Pezizomycetes</taxon>
        <taxon>Pezizales</taxon>
        <taxon>Discinaceae</taxon>
        <taxon>Discina</taxon>
    </lineage>
</organism>
<feature type="domain" description="AMP-dependent synthetase/ligase" evidence="5">
    <location>
        <begin position="72"/>
        <end position="389"/>
    </location>
</feature>
<dbReference type="InterPro" id="IPR042099">
    <property type="entry name" value="ANL_N_sf"/>
</dbReference>
<dbReference type="EMBL" id="JBBBZM010000002">
    <property type="protein sequence ID" value="KAL0640583.1"/>
    <property type="molecule type" value="Genomic_DNA"/>
</dbReference>
<evidence type="ECO:0000259" key="6">
    <source>
        <dbReference type="Pfam" id="PF13193"/>
    </source>
</evidence>
<evidence type="ECO:0000256" key="1">
    <source>
        <dbReference type="ARBA" id="ARBA00006432"/>
    </source>
</evidence>
<dbReference type="Proteomes" id="UP001447188">
    <property type="component" value="Unassembled WGS sequence"/>
</dbReference>
<dbReference type="Pfam" id="PF13193">
    <property type="entry name" value="AMP-binding_C"/>
    <property type="match status" value="1"/>
</dbReference>
<comment type="caution">
    <text evidence="7">The sequence shown here is derived from an EMBL/GenBank/DDBJ whole genome shotgun (WGS) entry which is preliminary data.</text>
</comment>
<keyword evidence="3" id="KW-0547">Nucleotide-binding</keyword>
<dbReference type="InterPro" id="IPR020845">
    <property type="entry name" value="AMP-binding_CS"/>
</dbReference>
<gene>
    <name evidence="7" type="primary">FAT1_1</name>
    <name evidence="7" type="ORF">Q9L58_000247</name>
</gene>
<evidence type="ECO:0000256" key="2">
    <source>
        <dbReference type="ARBA" id="ARBA00022598"/>
    </source>
</evidence>
<keyword evidence="2" id="KW-0436">Ligase</keyword>
<dbReference type="InterPro" id="IPR000873">
    <property type="entry name" value="AMP-dep_synth/lig_dom"/>
</dbReference>
<proteinExistence type="inferred from homology"/>
<evidence type="ECO:0000256" key="3">
    <source>
        <dbReference type="ARBA" id="ARBA00022741"/>
    </source>
</evidence>
<sequence length="631" mass="70776">MVPPAALLKAAAAAVPLLSYLDAKYMIRNDITMIRAFITTQINQRLYERRGRLSPFYFLEDLALSSKPDVANRVFLIYEGRRWTYKQSYDTVCRYATWLKERYAVKKGEIVALDFMNKPCMLWIWLGLWAIGARPAMLNYNLSGDRLVHCVKTSTARLVLIDGEVRNVLEGEAGLATRAQLESEGGEREIVIFDDATERVVETWRAVRPGDEERGDVKLPDMAMLIYTSGTTGMPKAAVISFQKLHYGAGFCHHFLGMLPTDCFYTCMPLYHSSAAILGVTQVLTAGCTLSLGHKFSTKTFWRDVRESDATIVQYVGETCRYLLAVAPDPRDRAHRVRMAFGNGLRPDVWAGFKERFGIATVAEFYASTEGPSGSWNFQEGSWGIGAVGRSGGLLRLLLGGGVKIAKMDDDSETLLRGPDGFVVLCAPMEAGELLWKLDPAAIEKKFQGYWKNGKATDERILRNVFKTGDAWFRTGDLQRTSPDGFWYFVDRLGDTFRWKSENVSTAEVAAVLGAHPSVLEANVYGVALPHHDGRAGCAAVVLEPDADMRALAHHVEHGLPKYARPLFLRVTAQIETTGNNKHLKHSLREEGVEPAVAEKEGDRLWWWKEGRYVRFEEKDWEALRKGNVKL</sequence>